<proteinExistence type="predicted"/>
<name>A0ACB6ZSV1_THEGA</name>
<sequence length="488" mass="53566">MPNDRLSIIIRRLTTTRRPTHDLLLPPLWVVPRDASRTIITTTSLNRKVQAQVFTLNESIRPRTLHLVLTLVELYFPRTPEDSMTEFIDSLVRQPNLKTSEILTVSSGIMHRAVCSLLCFRLGVSVACFAVAVAYDYRCQFCSLVDLLEMLLFWTVYTFLYTAALWSHLSGPGSRYIHSTSTRIGRPAVDISHFLLSAGFPLANIPATPTFNYAPTPIEIPAPTPTPTSTRIPVPNTILFPASPLPTATLRHRALPLCYDGLHDDLPLVTGTRTVTGTTADLIVDGPGLLMRCLLVSLALASTLADYLVHIPVPSPALAWILGLVFLSRALSTMKRAAFRVVACTRVTRHGPSAKTNAEDVANSEGLPAMATPPPDNTPSTSPPSSPSTTPFRKLATTAQKQRNRVRRKTLAKANVIPAALRNNPLRTDTPHDTPHDTPPRNVPPLETAETDIRVWSVNSRSIVEYTPPIRRYKKRGSPVGDGLAALD</sequence>
<dbReference type="EMBL" id="MU117967">
    <property type="protein sequence ID" value="KAF9652731.1"/>
    <property type="molecule type" value="Genomic_DNA"/>
</dbReference>
<keyword evidence="2" id="KW-1185">Reference proteome</keyword>
<organism evidence="1 2">
    <name type="scientific">Thelephora ganbajun</name>
    <name type="common">Ganba fungus</name>
    <dbReference type="NCBI Taxonomy" id="370292"/>
    <lineage>
        <taxon>Eukaryota</taxon>
        <taxon>Fungi</taxon>
        <taxon>Dikarya</taxon>
        <taxon>Basidiomycota</taxon>
        <taxon>Agaricomycotina</taxon>
        <taxon>Agaricomycetes</taxon>
        <taxon>Thelephorales</taxon>
        <taxon>Thelephoraceae</taxon>
        <taxon>Thelephora</taxon>
    </lineage>
</organism>
<reference evidence="1" key="1">
    <citation type="submission" date="2019-10" db="EMBL/GenBank/DDBJ databases">
        <authorList>
            <consortium name="DOE Joint Genome Institute"/>
            <person name="Kuo A."/>
            <person name="Miyauchi S."/>
            <person name="Kiss E."/>
            <person name="Drula E."/>
            <person name="Kohler A."/>
            <person name="Sanchez-Garcia M."/>
            <person name="Andreopoulos B."/>
            <person name="Barry K.W."/>
            <person name="Bonito G."/>
            <person name="Buee M."/>
            <person name="Carver A."/>
            <person name="Chen C."/>
            <person name="Cichocki N."/>
            <person name="Clum A."/>
            <person name="Culley D."/>
            <person name="Crous P.W."/>
            <person name="Fauchery L."/>
            <person name="Girlanda M."/>
            <person name="Hayes R."/>
            <person name="Keri Z."/>
            <person name="Labutti K."/>
            <person name="Lipzen A."/>
            <person name="Lombard V."/>
            <person name="Magnuson J."/>
            <person name="Maillard F."/>
            <person name="Morin E."/>
            <person name="Murat C."/>
            <person name="Nolan M."/>
            <person name="Ohm R."/>
            <person name="Pangilinan J."/>
            <person name="Pereira M."/>
            <person name="Perotto S."/>
            <person name="Peter M."/>
            <person name="Riley R."/>
            <person name="Sitrit Y."/>
            <person name="Stielow B."/>
            <person name="Szollosi G."/>
            <person name="Zifcakova L."/>
            <person name="Stursova M."/>
            <person name="Spatafora J.W."/>
            <person name="Tedersoo L."/>
            <person name="Vaario L.-M."/>
            <person name="Yamada A."/>
            <person name="Yan M."/>
            <person name="Wang P."/>
            <person name="Xu J."/>
            <person name="Bruns T."/>
            <person name="Baldrian P."/>
            <person name="Vilgalys R."/>
            <person name="Henrissat B."/>
            <person name="Grigoriev I.V."/>
            <person name="Hibbett D."/>
            <person name="Nagy L.G."/>
            <person name="Martin F.M."/>
        </authorList>
    </citation>
    <scope>NUCLEOTIDE SEQUENCE</scope>
    <source>
        <strain evidence="1">P2</strain>
    </source>
</reference>
<evidence type="ECO:0000313" key="2">
    <source>
        <dbReference type="Proteomes" id="UP000886501"/>
    </source>
</evidence>
<reference evidence="1" key="2">
    <citation type="journal article" date="2020" name="Nat. Commun.">
        <title>Large-scale genome sequencing of mycorrhizal fungi provides insights into the early evolution of symbiotic traits.</title>
        <authorList>
            <person name="Miyauchi S."/>
            <person name="Kiss E."/>
            <person name="Kuo A."/>
            <person name="Drula E."/>
            <person name="Kohler A."/>
            <person name="Sanchez-Garcia M."/>
            <person name="Morin E."/>
            <person name="Andreopoulos B."/>
            <person name="Barry K.W."/>
            <person name="Bonito G."/>
            <person name="Buee M."/>
            <person name="Carver A."/>
            <person name="Chen C."/>
            <person name="Cichocki N."/>
            <person name="Clum A."/>
            <person name="Culley D."/>
            <person name="Crous P.W."/>
            <person name="Fauchery L."/>
            <person name="Girlanda M."/>
            <person name="Hayes R.D."/>
            <person name="Keri Z."/>
            <person name="LaButti K."/>
            <person name="Lipzen A."/>
            <person name="Lombard V."/>
            <person name="Magnuson J."/>
            <person name="Maillard F."/>
            <person name="Murat C."/>
            <person name="Nolan M."/>
            <person name="Ohm R.A."/>
            <person name="Pangilinan J."/>
            <person name="Pereira M.F."/>
            <person name="Perotto S."/>
            <person name="Peter M."/>
            <person name="Pfister S."/>
            <person name="Riley R."/>
            <person name="Sitrit Y."/>
            <person name="Stielow J.B."/>
            <person name="Szollosi G."/>
            <person name="Zifcakova L."/>
            <person name="Stursova M."/>
            <person name="Spatafora J.W."/>
            <person name="Tedersoo L."/>
            <person name="Vaario L.M."/>
            <person name="Yamada A."/>
            <person name="Yan M."/>
            <person name="Wang P."/>
            <person name="Xu J."/>
            <person name="Bruns T."/>
            <person name="Baldrian P."/>
            <person name="Vilgalys R."/>
            <person name="Dunand C."/>
            <person name="Henrissat B."/>
            <person name="Grigoriev I.V."/>
            <person name="Hibbett D."/>
            <person name="Nagy L.G."/>
            <person name="Martin F.M."/>
        </authorList>
    </citation>
    <scope>NUCLEOTIDE SEQUENCE</scope>
    <source>
        <strain evidence="1">P2</strain>
    </source>
</reference>
<dbReference type="Proteomes" id="UP000886501">
    <property type="component" value="Unassembled WGS sequence"/>
</dbReference>
<comment type="caution">
    <text evidence="1">The sequence shown here is derived from an EMBL/GenBank/DDBJ whole genome shotgun (WGS) entry which is preliminary data.</text>
</comment>
<protein>
    <submittedName>
        <fullName evidence="1">Uncharacterized protein</fullName>
    </submittedName>
</protein>
<accession>A0ACB6ZSV1</accession>
<gene>
    <name evidence="1" type="ORF">BDM02DRAFT_3183416</name>
</gene>
<evidence type="ECO:0000313" key="1">
    <source>
        <dbReference type="EMBL" id="KAF9652731.1"/>
    </source>
</evidence>